<sequence length="92" mass="10309">MEKSHDRKLHASKGMGWALALVIAGIFTIDFSLFSEDHVPYWAYALKFFALFFTLFTVSRFFSGSTNVKKMISLSVVSAIFIAASVAVFIMM</sequence>
<evidence type="ECO:0000313" key="3">
    <source>
        <dbReference type="Proteomes" id="UP001224412"/>
    </source>
</evidence>
<proteinExistence type="predicted"/>
<accession>A0AAP4F6L2</accession>
<dbReference type="EMBL" id="JASNVH010000011">
    <property type="protein sequence ID" value="MDK4307408.1"/>
    <property type="molecule type" value="Genomic_DNA"/>
</dbReference>
<feature type="transmembrane region" description="Helical" evidence="1">
    <location>
        <begin position="16"/>
        <end position="35"/>
    </location>
</feature>
<feature type="transmembrane region" description="Helical" evidence="1">
    <location>
        <begin position="41"/>
        <end position="59"/>
    </location>
</feature>
<keyword evidence="1" id="KW-1133">Transmembrane helix</keyword>
<dbReference type="RefSeq" id="WP_284588922.1">
    <property type="nucleotide sequence ID" value="NZ_JASNUC010000006.1"/>
</dbReference>
<reference evidence="2" key="1">
    <citation type="submission" date="2023-05" db="EMBL/GenBank/DDBJ databases">
        <title>Metabolic capabilities are highly conserved among human nasal-associated Corynebacterium species in pangenomic analyses.</title>
        <authorList>
            <person name="Tran T.H."/>
            <person name="Roberts A.Q."/>
            <person name="Escapa I.F."/>
            <person name="Gao W."/>
            <person name="Conlan S."/>
            <person name="Kong H."/>
            <person name="Segre J.A."/>
            <person name="Kelly M.S."/>
            <person name="Lemon K.P."/>
        </authorList>
    </citation>
    <scope>NUCLEOTIDE SEQUENCE</scope>
    <source>
        <strain evidence="2">KPL2773</strain>
    </source>
</reference>
<evidence type="ECO:0000256" key="1">
    <source>
        <dbReference type="SAM" id="Phobius"/>
    </source>
</evidence>
<dbReference type="Proteomes" id="UP001224412">
    <property type="component" value="Unassembled WGS sequence"/>
</dbReference>
<protein>
    <submittedName>
        <fullName evidence="2">Uncharacterized protein</fullName>
    </submittedName>
</protein>
<keyword evidence="1" id="KW-0812">Transmembrane</keyword>
<feature type="transmembrane region" description="Helical" evidence="1">
    <location>
        <begin position="71"/>
        <end position="91"/>
    </location>
</feature>
<keyword evidence="1" id="KW-0472">Membrane</keyword>
<comment type="caution">
    <text evidence="2">The sequence shown here is derived from an EMBL/GenBank/DDBJ whole genome shotgun (WGS) entry which is preliminary data.</text>
</comment>
<organism evidence="2 3">
    <name type="scientific">Corynebacterium pseudodiphtheriticum</name>
    <dbReference type="NCBI Taxonomy" id="37637"/>
    <lineage>
        <taxon>Bacteria</taxon>
        <taxon>Bacillati</taxon>
        <taxon>Actinomycetota</taxon>
        <taxon>Actinomycetes</taxon>
        <taxon>Mycobacteriales</taxon>
        <taxon>Corynebacteriaceae</taxon>
        <taxon>Corynebacterium</taxon>
    </lineage>
</organism>
<name>A0AAP4F6L2_9CORY</name>
<evidence type="ECO:0000313" key="2">
    <source>
        <dbReference type="EMBL" id="MDK4307408.1"/>
    </source>
</evidence>
<gene>
    <name evidence="2" type="ORF">QPX42_07635</name>
</gene>
<dbReference type="AlphaFoldDB" id="A0AAP4F6L2"/>